<feature type="transmembrane region" description="Helical" evidence="1">
    <location>
        <begin position="104"/>
        <end position="123"/>
    </location>
</feature>
<proteinExistence type="predicted"/>
<evidence type="ECO:0000256" key="1">
    <source>
        <dbReference type="SAM" id="Phobius"/>
    </source>
</evidence>
<feature type="transmembrane region" description="Helical" evidence="1">
    <location>
        <begin position="135"/>
        <end position="161"/>
    </location>
</feature>
<keyword evidence="1" id="KW-0472">Membrane</keyword>
<gene>
    <name evidence="2" type="ORF">H257_06334</name>
</gene>
<keyword evidence="1" id="KW-0812">Transmembrane</keyword>
<dbReference type="GeneID" id="20808330"/>
<feature type="transmembrane region" description="Helical" evidence="1">
    <location>
        <begin position="297"/>
        <end position="316"/>
    </location>
</feature>
<reference evidence="2" key="1">
    <citation type="submission" date="2013-12" db="EMBL/GenBank/DDBJ databases">
        <title>The Genome Sequence of Aphanomyces astaci APO3.</title>
        <authorList>
            <consortium name="The Broad Institute Genomics Platform"/>
            <person name="Russ C."/>
            <person name="Tyler B."/>
            <person name="van West P."/>
            <person name="Dieguez-Uribeondo J."/>
            <person name="Young S.K."/>
            <person name="Zeng Q."/>
            <person name="Gargeya S."/>
            <person name="Fitzgerald M."/>
            <person name="Abouelleil A."/>
            <person name="Alvarado L."/>
            <person name="Chapman S.B."/>
            <person name="Gainer-Dewar J."/>
            <person name="Goldberg J."/>
            <person name="Griggs A."/>
            <person name="Gujja S."/>
            <person name="Hansen M."/>
            <person name="Howarth C."/>
            <person name="Imamovic A."/>
            <person name="Ireland A."/>
            <person name="Larimer J."/>
            <person name="McCowan C."/>
            <person name="Murphy C."/>
            <person name="Pearson M."/>
            <person name="Poon T.W."/>
            <person name="Priest M."/>
            <person name="Roberts A."/>
            <person name="Saif S."/>
            <person name="Shea T."/>
            <person name="Sykes S."/>
            <person name="Wortman J."/>
            <person name="Nusbaum C."/>
            <person name="Birren B."/>
        </authorList>
    </citation>
    <scope>NUCLEOTIDE SEQUENCE [LARGE SCALE GENOMIC DNA]</scope>
    <source>
        <strain evidence="2">APO3</strain>
    </source>
</reference>
<protein>
    <submittedName>
        <fullName evidence="2">Uncharacterized protein</fullName>
    </submittedName>
</protein>
<feature type="transmembrane region" description="Helical" evidence="1">
    <location>
        <begin position="253"/>
        <end position="277"/>
    </location>
</feature>
<dbReference type="OrthoDB" id="78538at2759"/>
<evidence type="ECO:0000313" key="2">
    <source>
        <dbReference type="EMBL" id="ETV80878.1"/>
    </source>
</evidence>
<dbReference type="RefSeq" id="XP_009829825.1">
    <property type="nucleotide sequence ID" value="XM_009831523.1"/>
</dbReference>
<keyword evidence="1" id="KW-1133">Transmembrane helix</keyword>
<dbReference type="EMBL" id="KI913125">
    <property type="protein sequence ID" value="ETV80878.1"/>
    <property type="molecule type" value="Genomic_DNA"/>
</dbReference>
<feature type="transmembrane region" description="Helical" evidence="1">
    <location>
        <begin position="223"/>
        <end position="246"/>
    </location>
</feature>
<dbReference type="VEuPathDB" id="FungiDB:H257_06334"/>
<feature type="transmembrane region" description="Helical" evidence="1">
    <location>
        <begin position="71"/>
        <end position="92"/>
    </location>
</feature>
<feature type="transmembrane region" description="Helical" evidence="1">
    <location>
        <begin position="191"/>
        <end position="211"/>
    </location>
</feature>
<feature type="transmembrane region" description="Helical" evidence="1">
    <location>
        <begin position="20"/>
        <end position="45"/>
    </location>
</feature>
<dbReference type="AlphaFoldDB" id="W4GPS3"/>
<organism evidence="2">
    <name type="scientific">Aphanomyces astaci</name>
    <name type="common">Crayfish plague agent</name>
    <dbReference type="NCBI Taxonomy" id="112090"/>
    <lineage>
        <taxon>Eukaryota</taxon>
        <taxon>Sar</taxon>
        <taxon>Stramenopiles</taxon>
        <taxon>Oomycota</taxon>
        <taxon>Saprolegniomycetes</taxon>
        <taxon>Saprolegniales</taxon>
        <taxon>Verrucalvaceae</taxon>
        <taxon>Aphanomyces</taxon>
    </lineage>
</organism>
<accession>W4GPS3</accession>
<name>W4GPS3_APHAT</name>
<sequence length="339" mass="36017">MERRSSLRKRSGSLPQRRRWLHHGFAILGLLILAVVSCACLTVSLHPMFTDPLVHPAISSATLSCPVETRYYLVASGGLTATWFVVGLVAYVSHTQPPAMPVLAILHCFATIVVGIVGAILGAHKGCAQANPTLFALTIATSCLFVTVCVPLMGILVHYVVRNVSAPGSKTSGVLAALRCANVSHSTRRALATLPFGALVVVAVILAVVYSNRDQSSGCREPFVLFLIVSSGLFGFILGLALWCYLHPHSTASYLACLLLGHGIASVAWATVGTIWIRTDAASPAQCSPGLVSAVHHLRMMLFVLGILVTTLTCCCKLERVCLPLVVPTESQLSTVQIV</sequence>